<keyword evidence="8" id="KW-1185">Reference proteome</keyword>
<evidence type="ECO:0000256" key="4">
    <source>
        <dbReference type="ARBA" id="ARBA00022777"/>
    </source>
</evidence>
<dbReference type="EC" id="2.7.-.-" evidence="6"/>
<keyword evidence="2 6" id="KW-0808">Transferase</keyword>
<evidence type="ECO:0000256" key="6">
    <source>
        <dbReference type="RuleBase" id="RU363090"/>
    </source>
</evidence>
<dbReference type="Gene3D" id="3.30.470.160">
    <property type="entry name" value="Inositol polyphosphate kinase"/>
    <property type="match status" value="1"/>
</dbReference>
<dbReference type="InterPro" id="IPR005522">
    <property type="entry name" value="IPK"/>
</dbReference>
<keyword evidence="5" id="KW-0067">ATP-binding</keyword>
<dbReference type="Proteomes" id="UP000242450">
    <property type="component" value="Chromosome 24"/>
</dbReference>
<comment type="similarity">
    <text evidence="1 6">Belongs to the inositol phosphokinase (IPK) family.</text>
</comment>
<dbReference type="GO" id="GO:0005524">
    <property type="term" value="F:ATP binding"/>
    <property type="evidence" value="ECO:0007669"/>
    <property type="project" value="UniProtKB-KW"/>
</dbReference>
<dbReference type="FunFam" id="3.30.470.160:FF:000002">
    <property type="entry name" value="Kinase"/>
    <property type="match status" value="1"/>
</dbReference>
<dbReference type="EMBL" id="MKHE01000024">
    <property type="protein sequence ID" value="OWK02503.1"/>
    <property type="molecule type" value="Genomic_DNA"/>
</dbReference>
<dbReference type="PANTHER" id="PTHR12400:SF47">
    <property type="entry name" value="INOSITOL HEXAKISPHOSPHATE KINASE 2"/>
    <property type="match status" value="1"/>
</dbReference>
<dbReference type="SUPFAM" id="SSF56104">
    <property type="entry name" value="SAICAR synthase-like"/>
    <property type="match status" value="1"/>
</dbReference>
<sequence length="558" mass="62688">PVPASRRPAPPGTSAAVCFCGRGRGRVGGVGGPRRELGLFCLSCWKRTASGSEAVLGCFQLRFHSPQSVLAHTAAELRPERRTHGQTTNGGRAGRWTPLPPLLPAARTWRMSPAFRAMDVEPRDKGILLEPFVHQVGGHSCVLRFNETTLCKPLVPREHQFYETLPAEMRKFTPQYKGEPPAALGVACACRGHARRRGQRRKPEARVIRFADEFGASGNIETKEQGVVSVSFEEDEDRNLCLIAYPLKGDHGTVDSVDNSDCEPKSKLLRWTNKKHHVLETDKTSKEWVRQHRKEEKVKSHKLEEEFEWLKKSEVLYYSVEKKGNRGLVLNHSEFILLENLTSRYEVPCVLDLKMGTRQHGDDASEEKAANQIRKCQQSTSAVIGVRVCGMQVYQAGSGQLMFMNKYHGRKLSVQGFKEALFQFFHNGRYLRRELLGPVLRKLTELKGVLERQESYRFYSSSLLIIYDGKERPEVALDSDAEDLEDLSEESADESAGAYAYKPIGTSSVDVRMIDFAHTTCRLYGEDSVVHEGQDAGYIFGLQSLIDIVTEISEESGE</sequence>
<dbReference type="GO" id="GO:0032958">
    <property type="term" value="P:inositol phosphate biosynthetic process"/>
    <property type="evidence" value="ECO:0007669"/>
    <property type="project" value="InterPro"/>
</dbReference>
<evidence type="ECO:0000256" key="3">
    <source>
        <dbReference type="ARBA" id="ARBA00022741"/>
    </source>
</evidence>
<evidence type="ECO:0000313" key="8">
    <source>
        <dbReference type="Proteomes" id="UP000242450"/>
    </source>
</evidence>
<dbReference type="GO" id="GO:0005634">
    <property type="term" value="C:nucleus"/>
    <property type="evidence" value="ECO:0007669"/>
    <property type="project" value="TreeGrafter"/>
</dbReference>
<accession>A0A212C932</accession>
<keyword evidence="3" id="KW-0547">Nucleotide-binding</keyword>
<proteinExistence type="inferred from homology"/>
<dbReference type="OrthoDB" id="2573163at2759"/>
<dbReference type="GO" id="GO:0005737">
    <property type="term" value="C:cytoplasm"/>
    <property type="evidence" value="ECO:0007669"/>
    <property type="project" value="TreeGrafter"/>
</dbReference>
<protein>
    <recommendedName>
        <fullName evidence="6">Kinase</fullName>
        <ecNumber evidence="6">2.7.-.-</ecNumber>
    </recommendedName>
</protein>
<name>A0A212C932_CEREH</name>
<keyword evidence="4 6" id="KW-0418">Kinase</keyword>
<comment type="caution">
    <text evidence="7">The sequence shown here is derived from an EMBL/GenBank/DDBJ whole genome shotgun (WGS) entry which is preliminary data.</text>
</comment>
<dbReference type="GO" id="GO:0046854">
    <property type="term" value="P:phosphatidylinositol phosphate biosynthetic process"/>
    <property type="evidence" value="ECO:0007669"/>
    <property type="project" value="TreeGrafter"/>
</dbReference>
<dbReference type="Pfam" id="PF03770">
    <property type="entry name" value="IPK"/>
    <property type="match status" value="1"/>
</dbReference>
<dbReference type="PANTHER" id="PTHR12400">
    <property type="entry name" value="INOSITOL POLYPHOSPHATE KINASE"/>
    <property type="match status" value="1"/>
</dbReference>
<evidence type="ECO:0000256" key="1">
    <source>
        <dbReference type="ARBA" id="ARBA00007374"/>
    </source>
</evidence>
<evidence type="ECO:0000256" key="5">
    <source>
        <dbReference type="ARBA" id="ARBA00022840"/>
    </source>
</evidence>
<organism evidence="7 8">
    <name type="scientific">Cervus elaphus hippelaphus</name>
    <name type="common">European red deer</name>
    <dbReference type="NCBI Taxonomy" id="46360"/>
    <lineage>
        <taxon>Eukaryota</taxon>
        <taxon>Metazoa</taxon>
        <taxon>Chordata</taxon>
        <taxon>Craniata</taxon>
        <taxon>Vertebrata</taxon>
        <taxon>Euteleostomi</taxon>
        <taxon>Mammalia</taxon>
        <taxon>Eutheria</taxon>
        <taxon>Laurasiatheria</taxon>
        <taxon>Artiodactyla</taxon>
        <taxon>Ruminantia</taxon>
        <taxon>Pecora</taxon>
        <taxon>Cervidae</taxon>
        <taxon>Cervinae</taxon>
        <taxon>Cervus</taxon>
    </lineage>
</organism>
<dbReference type="InterPro" id="IPR038286">
    <property type="entry name" value="IPK_sf"/>
</dbReference>
<feature type="non-terminal residue" evidence="7">
    <location>
        <position position="1"/>
    </location>
</feature>
<evidence type="ECO:0000256" key="2">
    <source>
        <dbReference type="ARBA" id="ARBA00022679"/>
    </source>
</evidence>
<dbReference type="AlphaFoldDB" id="A0A212C932"/>
<evidence type="ECO:0000313" key="7">
    <source>
        <dbReference type="EMBL" id="OWK02503.1"/>
    </source>
</evidence>
<gene>
    <name evidence="7" type="ORF">Celaphus_00010568</name>
</gene>
<dbReference type="GO" id="GO:0000828">
    <property type="term" value="F:inositol hexakisphosphate kinase activity"/>
    <property type="evidence" value="ECO:0007669"/>
    <property type="project" value="TreeGrafter"/>
</dbReference>
<reference evidence="7 8" key="1">
    <citation type="journal article" date="2018" name="Mol. Genet. Genomics">
        <title>The red deer Cervus elaphus genome CerEla1.0: sequencing, annotating, genes, and chromosomes.</title>
        <authorList>
            <person name="Bana N.A."/>
            <person name="Nyiri A."/>
            <person name="Nagy J."/>
            <person name="Frank K."/>
            <person name="Nagy T."/>
            <person name="Steger V."/>
            <person name="Schiller M."/>
            <person name="Lakatos P."/>
            <person name="Sugar L."/>
            <person name="Horn P."/>
            <person name="Barta E."/>
            <person name="Orosz L."/>
        </authorList>
    </citation>
    <scope>NUCLEOTIDE SEQUENCE [LARGE SCALE GENOMIC DNA]</scope>
    <source>
        <strain evidence="7">Hungarian</strain>
    </source>
</reference>